<proteinExistence type="predicted"/>
<name>A0A848F565_9BURK</name>
<protein>
    <submittedName>
        <fullName evidence="4">Amidohydrolase</fullName>
    </submittedName>
</protein>
<evidence type="ECO:0000256" key="2">
    <source>
        <dbReference type="SAM" id="MobiDB-lite"/>
    </source>
</evidence>
<evidence type="ECO:0000256" key="1">
    <source>
        <dbReference type="ARBA" id="ARBA00023239"/>
    </source>
</evidence>
<organism evidence="4 5">
    <name type="scientific">Azohydromonas caseinilytica</name>
    <dbReference type="NCBI Taxonomy" id="2728836"/>
    <lineage>
        <taxon>Bacteria</taxon>
        <taxon>Pseudomonadati</taxon>
        <taxon>Pseudomonadota</taxon>
        <taxon>Betaproteobacteria</taxon>
        <taxon>Burkholderiales</taxon>
        <taxon>Sphaerotilaceae</taxon>
        <taxon>Azohydromonas</taxon>
    </lineage>
</organism>
<dbReference type="InterPro" id="IPR032465">
    <property type="entry name" value="ACMSD"/>
</dbReference>
<dbReference type="EMBL" id="JABBFW010000001">
    <property type="protein sequence ID" value="NML13513.1"/>
    <property type="molecule type" value="Genomic_DNA"/>
</dbReference>
<feature type="compositionally biased region" description="Low complexity" evidence="2">
    <location>
        <begin position="294"/>
        <end position="309"/>
    </location>
</feature>
<gene>
    <name evidence="4" type="ORF">HHL10_00780</name>
</gene>
<keyword evidence="5" id="KW-1185">Reference proteome</keyword>
<keyword evidence="4" id="KW-0378">Hydrolase</keyword>
<dbReference type="Gene3D" id="3.20.20.140">
    <property type="entry name" value="Metal-dependent hydrolases"/>
    <property type="match status" value="1"/>
</dbReference>
<sequence length="353" mass="37593">MVIDAHLHCTGRERADEVLRALDEARIDHAVLLAPFLDNGYSLHDPASLRRANAHLAQLVKGHGDRLSGFAVVDPSDPRSPADLQRAIDAGLRGCKMVPSGWYPYDDHVQPLFATAAALKLPLLFHSGIFIDGRSGRFCRPSFYEVLRDHPGVRVALAHVGWPWTDEAIAVALIDRIHGVPHDEAVFRLDISFGPPPPYRREVLQRALATLGAGSLQFGSDCFLPCSGAEVAERRGWVEALMDELALDAATRAQLMGGTALAWLRPGGGTPSVRPADGGADTATDTAASFASSALGAAHPPAPALPGEASGHDPSADEEDLPSPAAPRLTPRGCRRRGWLVAGGPRRLAPICC</sequence>
<accession>A0A848F565</accession>
<dbReference type="Proteomes" id="UP000574067">
    <property type="component" value="Unassembled WGS sequence"/>
</dbReference>
<dbReference type="Pfam" id="PF04909">
    <property type="entry name" value="Amidohydro_2"/>
    <property type="match status" value="1"/>
</dbReference>
<feature type="region of interest" description="Disordered" evidence="2">
    <location>
        <begin position="294"/>
        <end position="332"/>
    </location>
</feature>
<comment type="caution">
    <text evidence="4">The sequence shown here is derived from an EMBL/GenBank/DDBJ whole genome shotgun (WGS) entry which is preliminary data.</text>
</comment>
<dbReference type="SUPFAM" id="SSF51556">
    <property type="entry name" value="Metallo-dependent hydrolases"/>
    <property type="match status" value="1"/>
</dbReference>
<dbReference type="GO" id="GO:0016787">
    <property type="term" value="F:hydrolase activity"/>
    <property type="evidence" value="ECO:0007669"/>
    <property type="project" value="UniProtKB-KW"/>
</dbReference>
<dbReference type="GO" id="GO:0016831">
    <property type="term" value="F:carboxy-lyase activity"/>
    <property type="evidence" value="ECO:0007669"/>
    <property type="project" value="InterPro"/>
</dbReference>
<keyword evidence="1" id="KW-0456">Lyase</keyword>
<feature type="domain" description="Amidohydrolase-related" evidence="3">
    <location>
        <begin position="3"/>
        <end position="265"/>
    </location>
</feature>
<dbReference type="PANTHER" id="PTHR21240">
    <property type="entry name" value="2-AMINO-3-CARBOXYLMUCONATE-6-SEMIALDEHYDE DECARBOXYLASE"/>
    <property type="match status" value="1"/>
</dbReference>
<dbReference type="InterPro" id="IPR032466">
    <property type="entry name" value="Metal_Hydrolase"/>
</dbReference>
<dbReference type="AlphaFoldDB" id="A0A848F565"/>
<reference evidence="4 5" key="1">
    <citation type="submission" date="2020-04" db="EMBL/GenBank/DDBJ databases">
        <title>Azohydromonas sp. isolated from soil.</title>
        <authorList>
            <person name="Dahal R.H."/>
        </authorList>
    </citation>
    <scope>NUCLEOTIDE SEQUENCE [LARGE SCALE GENOMIC DNA]</scope>
    <source>
        <strain evidence="4 5">G-1-1-14</strain>
    </source>
</reference>
<evidence type="ECO:0000259" key="3">
    <source>
        <dbReference type="Pfam" id="PF04909"/>
    </source>
</evidence>
<evidence type="ECO:0000313" key="4">
    <source>
        <dbReference type="EMBL" id="NML13513.1"/>
    </source>
</evidence>
<dbReference type="RefSeq" id="WP_169158436.1">
    <property type="nucleotide sequence ID" value="NZ_JABBFW010000001.1"/>
</dbReference>
<evidence type="ECO:0000313" key="5">
    <source>
        <dbReference type="Proteomes" id="UP000574067"/>
    </source>
</evidence>
<dbReference type="InterPro" id="IPR006680">
    <property type="entry name" value="Amidohydro-rel"/>
</dbReference>